<dbReference type="CDD" id="cd01347">
    <property type="entry name" value="ligand_gated_channel"/>
    <property type="match status" value="1"/>
</dbReference>
<accession>A0A4Q7MC78</accession>
<evidence type="ECO:0000256" key="13">
    <source>
        <dbReference type="ARBA" id="ARBA00023237"/>
    </source>
</evidence>
<comment type="similarity">
    <text evidence="2 14 16">Belongs to the TonB-dependent receptor family.</text>
</comment>
<feature type="short sequence motif" description="TonB C-terminal box" evidence="15">
    <location>
        <begin position="820"/>
        <end position="837"/>
    </location>
</feature>
<dbReference type="GO" id="GO:0044718">
    <property type="term" value="P:siderophore transmembrane transport"/>
    <property type="evidence" value="ECO:0007669"/>
    <property type="project" value="TreeGrafter"/>
</dbReference>
<dbReference type="NCBIfam" id="NF010048">
    <property type="entry name" value="PRK13524.1"/>
    <property type="match status" value="1"/>
</dbReference>
<evidence type="ECO:0000256" key="12">
    <source>
        <dbReference type="ARBA" id="ARBA00023170"/>
    </source>
</evidence>
<dbReference type="NCBIfam" id="TIGR01783">
    <property type="entry name" value="TonB-siderophor"/>
    <property type="match status" value="1"/>
</dbReference>
<keyword evidence="6 14" id="KW-0812">Transmembrane</keyword>
<dbReference type="InterPro" id="IPR000531">
    <property type="entry name" value="Beta-barrel_TonB"/>
</dbReference>
<dbReference type="InterPro" id="IPR036942">
    <property type="entry name" value="Beta-barrel_TonB_sf"/>
</dbReference>
<evidence type="ECO:0000259" key="18">
    <source>
        <dbReference type="Pfam" id="PF07715"/>
    </source>
</evidence>
<dbReference type="Gene3D" id="2.170.130.10">
    <property type="entry name" value="TonB-dependent receptor, plug domain"/>
    <property type="match status" value="1"/>
</dbReference>
<evidence type="ECO:0000256" key="3">
    <source>
        <dbReference type="ARBA" id="ARBA00022448"/>
    </source>
</evidence>
<dbReference type="Pfam" id="PF07715">
    <property type="entry name" value="Plug"/>
    <property type="match status" value="1"/>
</dbReference>
<dbReference type="SUPFAM" id="SSF56935">
    <property type="entry name" value="Porins"/>
    <property type="match status" value="1"/>
</dbReference>
<proteinExistence type="inferred from homology"/>
<feature type="domain" description="TonB-dependent receptor-like beta-barrel" evidence="17">
    <location>
        <begin position="392"/>
        <end position="803"/>
    </location>
</feature>
<keyword evidence="10 16" id="KW-0798">TonB box</keyword>
<evidence type="ECO:0000256" key="14">
    <source>
        <dbReference type="PROSITE-ProRule" id="PRU01360"/>
    </source>
</evidence>
<keyword evidence="7" id="KW-0732">Signal</keyword>
<reference evidence="19 20" key="1">
    <citation type="submission" date="2019-02" db="EMBL/GenBank/DDBJ databases">
        <title>Genomic Encyclopedia of Type Strains, Phase IV (KMG-IV): sequencing the most valuable type-strain genomes for metagenomic binning, comparative biology and taxonomic classification.</title>
        <authorList>
            <person name="Goeker M."/>
        </authorList>
    </citation>
    <scope>NUCLEOTIDE SEQUENCE [LARGE SCALE GENOMIC DNA]</scope>
    <source>
        <strain evidence="19 20">DSM 16618</strain>
    </source>
</reference>
<dbReference type="InterPro" id="IPR010105">
    <property type="entry name" value="TonB_sidphr_rcpt"/>
</dbReference>
<evidence type="ECO:0000256" key="9">
    <source>
        <dbReference type="ARBA" id="ARBA00023065"/>
    </source>
</evidence>
<evidence type="ECO:0000259" key="17">
    <source>
        <dbReference type="Pfam" id="PF00593"/>
    </source>
</evidence>
<dbReference type="Pfam" id="PF00593">
    <property type="entry name" value="TonB_dep_Rec_b-barrel"/>
    <property type="match status" value="1"/>
</dbReference>
<evidence type="ECO:0000313" key="20">
    <source>
        <dbReference type="Proteomes" id="UP000292039"/>
    </source>
</evidence>
<evidence type="ECO:0000256" key="10">
    <source>
        <dbReference type="ARBA" id="ARBA00023077"/>
    </source>
</evidence>
<dbReference type="RefSeq" id="WP_165390071.1">
    <property type="nucleotide sequence ID" value="NZ_CBCSEB010000024.1"/>
</dbReference>
<evidence type="ECO:0000256" key="15">
    <source>
        <dbReference type="PROSITE-ProRule" id="PRU10144"/>
    </source>
</evidence>
<evidence type="ECO:0000256" key="7">
    <source>
        <dbReference type="ARBA" id="ARBA00022729"/>
    </source>
</evidence>
<dbReference type="GO" id="GO:0009279">
    <property type="term" value="C:cell outer membrane"/>
    <property type="evidence" value="ECO:0007669"/>
    <property type="project" value="UniProtKB-SubCell"/>
</dbReference>
<dbReference type="PANTHER" id="PTHR30069:SF8">
    <property type="entry name" value="TONB-DEPENDENT SIDEROPHORE RECEPTOR PROTEIN"/>
    <property type="match status" value="1"/>
</dbReference>
<sequence>MTSPASLSNKCGRKFDLRRMVAQMRHRAVVAPFSLAAHVTGAAVLCFGAAVAYAQAPTEQMQRFDVPAGSLAEVLNHISQQTGRSVDLEPGVSLDVPSPGLRGSFTPPQAFSQALQPHGLFALTAAGGVRIAHEPVATRELEAVRVLGTAEEELKQQLSVSIITAEDLQIRPPATDLSEIIRTVPGVNLTGASSSGAYGNQRQIDIRGMGPENTLVLIDGKPVRSREAAQMRRSGERDTRGDTNWVPADQVERIEVIRGPAAARYGSGAAGGVVNIITKPPTDKISGSLTGYYNQPENGDEGNARRIGFNLSGPLNDKLSFRFYGNAAKTNADSPDINADEVVSGNAAGREGVRNRDINGLLRLDINPDHVVELDLGFSRQGNAYTGEYPVNVSDEELIEQLANDGAEVRRTYRQTAALTHRGDWGKLGNSRVILQYEDTRNLDCRKNSAGGPEGSCASPLSYLESNLKNLYANGELYTPFTLGGLSQVLTTGIEYRHESLKDPNTLLQAPPSGVTQGTDPKSTASSVAFYLEDNIEITDDLIVTPGVRLDHHNQFGSNWSPSLNATYQLSSDFSLKGGIARAYKAPNLYQSNENYWYTTRGNGCPINVSGPCYIQGNPDLKPEISVNKEIGVQWDNHQGWDASVSYFRNDYKNKITADMYTQGTVDVGTYKYYQWHNSGKALVQGLEGNLNIPLLGESGHTLSLLNNFTWMLDNKDRETDQPLSIIPKYTLNSTLLWRPVEQLSAQLTMSWYGTQKPRTLTARGADAEGAALDSVSPYAVIGLNTLYDVNKNLRIGVGISNLFDKVIKRRSNGVSGGAYTYNEPGRAYYLTTTVSF</sequence>
<keyword evidence="5" id="KW-0410">Iron transport</keyword>
<dbReference type="InterPro" id="IPR037066">
    <property type="entry name" value="Plug_dom_sf"/>
</dbReference>
<keyword evidence="13 14" id="KW-0998">Cell outer membrane</keyword>
<dbReference type="GO" id="GO:0015344">
    <property type="term" value="F:siderophore uptake transmembrane transporter activity"/>
    <property type="evidence" value="ECO:0007669"/>
    <property type="project" value="TreeGrafter"/>
</dbReference>
<keyword evidence="3 14" id="KW-0813">Transport</keyword>
<name>A0A4Q7MC78_9BURK</name>
<organism evidence="19 20">
    <name type="scientific">Kerstersia gyiorum</name>
    <dbReference type="NCBI Taxonomy" id="206506"/>
    <lineage>
        <taxon>Bacteria</taxon>
        <taxon>Pseudomonadati</taxon>
        <taxon>Pseudomonadota</taxon>
        <taxon>Betaproteobacteria</taxon>
        <taxon>Burkholderiales</taxon>
        <taxon>Alcaligenaceae</taxon>
        <taxon>Kerstersia</taxon>
    </lineage>
</organism>
<dbReference type="AlphaFoldDB" id="A0A4Q7MC78"/>
<comment type="subcellular location">
    <subcellularLocation>
        <location evidence="1 14">Cell outer membrane</location>
        <topology evidence="1 14">Multi-pass membrane protein</topology>
    </subcellularLocation>
</comment>
<evidence type="ECO:0000256" key="16">
    <source>
        <dbReference type="RuleBase" id="RU003357"/>
    </source>
</evidence>
<evidence type="ECO:0000256" key="6">
    <source>
        <dbReference type="ARBA" id="ARBA00022692"/>
    </source>
</evidence>
<dbReference type="PROSITE" id="PS52016">
    <property type="entry name" value="TONB_DEPENDENT_REC_3"/>
    <property type="match status" value="1"/>
</dbReference>
<evidence type="ECO:0000256" key="11">
    <source>
        <dbReference type="ARBA" id="ARBA00023136"/>
    </source>
</evidence>
<evidence type="ECO:0000256" key="5">
    <source>
        <dbReference type="ARBA" id="ARBA00022496"/>
    </source>
</evidence>
<feature type="domain" description="TonB-dependent receptor plug" evidence="18">
    <location>
        <begin position="156"/>
        <end position="273"/>
    </location>
</feature>
<protein>
    <submittedName>
        <fullName evidence="19">Ferric enterobactin receptor</fullName>
    </submittedName>
</protein>
<dbReference type="InterPro" id="IPR039426">
    <property type="entry name" value="TonB-dep_rcpt-like"/>
</dbReference>
<dbReference type="PROSITE" id="PS01156">
    <property type="entry name" value="TONB_DEPENDENT_REC_2"/>
    <property type="match status" value="1"/>
</dbReference>
<evidence type="ECO:0000256" key="4">
    <source>
        <dbReference type="ARBA" id="ARBA00022452"/>
    </source>
</evidence>
<evidence type="ECO:0000256" key="1">
    <source>
        <dbReference type="ARBA" id="ARBA00004571"/>
    </source>
</evidence>
<dbReference type="Proteomes" id="UP000292039">
    <property type="component" value="Unassembled WGS sequence"/>
</dbReference>
<dbReference type="Gene3D" id="2.40.170.20">
    <property type="entry name" value="TonB-dependent receptor, beta-barrel domain"/>
    <property type="match status" value="1"/>
</dbReference>
<dbReference type="EMBL" id="SGWZ01000006">
    <property type="protein sequence ID" value="RZS65421.1"/>
    <property type="molecule type" value="Genomic_DNA"/>
</dbReference>
<dbReference type="PANTHER" id="PTHR30069">
    <property type="entry name" value="TONB-DEPENDENT OUTER MEMBRANE RECEPTOR"/>
    <property type="match status" value="1"/>
</dbReference>
<evidence type="ECO:0000256" key="8">
    <source>
        <dbReference type="ARBA" id="ARBA00023004"/>
    </source>
</evidence>
<dbReference type="NCBIfam" id="NF010051">
    <property type="entry name" value="PRK13528.1"/>
    <property type="match status" value="1"/>
</dbReference>
<gene>
    <name evidence="19" type="ORF">EV679_3213</name>
</gene>
<dbReference type="GO" id="GO:0038023">
    <property type="term" value="F:signaling receptor activity"/>
    <property type="evidence" value="ECO:0007669"/>
    <property type="project" value="InterPro"/>
</dbReference>
<dbReference type="InterPro" id="IPR012910">
    <property type="entry name" value="Plug_dom"/>
</dbReference>
<evidence type="ECO:0000313" key="19">
    <source>
        <dbReference type="EMBL" id="RZS65421.1"/>
    </source>
</evidence>
<keyword evidence="4 14" id="KW-1134">Transmembrane beta strand</keyword>
<keyword evidence="11 14" id="KW-0472">Membrane</keyword>
<keyword evidence="12 19" id="KW-0675">Receptor</keyword>
<keyword evidence="8" id="KW-0408">Iron</keyword>
<keyword evidence="9" id="KW-0406">Ion transport</keyword>
<evidence type="ECO:0000256" key="2">
    <source>
        <dbReference type="ARBA" id="ARBA00009810"/>
    </source>
</evidence>
<dbReference type="InterPro" id="IPR058134">
    <property type="entry name" value="PirA/FepA/PfeA"/>
</dbReference>
<dbReference type="Gene3D" id="3.55.50.30">
    <property type="match status" value="1"/>
</dbReference>
<dbReference type="InterPro" id="IPR010917">
    <property type="entry name" value="TonB_rcpt_CS"/>
</dbReference>
<comment type="caution">
    <text evidence="19">The sequence shown here is derived from an EMBL/GenBank/DDBJ whole genome shotgun (WGS) entry which is preliminary data.</text>
</comment>